<reference evidence="2" key="1">
    <citation type="submission" date="2020-01" db="EMBL/GenBank/DDBJ databases">
        <title>Genome Sequencing of Three Apophysomyces-Like Fungal Strains Confirms a Novel Fungal Genus in the Mucoromycota with divergent Burkholderia-like Endosymbiotic Bacteria.</title>
        <authorList>
            <person name="Stajich J.E."/>
            <person name="Macias A.M."/>
            <person name="Carter-House D."/>
            <person name="Lovett B."/>
            <person name="Kasson L.R."/>
            <person name="Berry K."/>
            <person name="Grigoriev I."/>
            <person name="Chang Y."/>
            <person name="Spatafora J."/>
            <person name="Kasson M.T."/>
        </authorList>
    </citation>
    <scope>NUCLEOTIDE SEQUENCE</scope>
    <source>
        <strain evidence="2">NRRL A-21654</strain>
    </source>
</reference>
<comment type="caution">
    <text evidence="2">The sequence shown here is derived from an EMBL/GenBank/DDBJ whole genome shotgun (WGS) entry which is preliminary data.</text>
</comment>
<gene>
    <name evidence="2" type="ORF">EC973_000417</name>
</gene>
<name>A0A8H7BV48_9FUNG</name>
<evidence type="ECO:0000256" key="1">
    <source>
        <dbReference type="SAM" id="Coils"/>
    </source>
</evidence>
<dbReference type="EMBL" id="JABAYA010000103">
    <property type="protein sequence ID" value="KAF7725164.1"/>
    <property type="molecule type" value="Genomic_DNA"/>
</dbReference>
<sequence length="231" mass="25308">MSGKGVSFASPLPPPNPETDRIVRLENLVTALTERVTSFEAVLQENAELRRRVAELEARLAATNNTSVTVTENATKAVENKSSTLPWTSAANSSWAQTAARAASAPMPTLSTRKNVSTRSRAAAARAFTPVTGPQGFQYLYLHRSRKMDRPEIRKQLRKLKIDTSRLLDIVFPARSVVGLLFHIQYIPEVTQLLEAAKVAALKDFDPLDPSILADPSLQSLSETERADQAA</sequence>
<proteinExistence type="predicted"/>
<dbReference type="Proteomes" id="UP000605846">
    <property type="component" value="Unassembled WGS sequence"/>
</dbReference>
<organism evidence="2 3">
    <name type="scientific">Apophysomyces ossiformis</name>
    <dbReference type="NCBI Taxonomy" id="679940"/>
    <lineage>
        <taxon>Eukaryota</taxon>
        <taxon>Fungi</taxon>
        <taxon>Fungi incertae sedis</taxon>
        <taxon>Mucoromycota</taxon>
        <taxon>Mucoromycotina</taxon>
        <taxon>Mucoromycetes</taxon>
        <taxon>Mucorales</taxon>
        <taxon>Mucorineae</taxon>
        <taxon>Mucoraceae</taxon>
        <taxon>Apophysomyces</taxon>
    </lineage>
</organism>
<evidence type="ECO:0000313" key="3">
    <source>
        <dbReference type="Proteomes" id="UP000605846"/>
    </source>
</evidence>
<dbReference type="AlphaFoldDB" id="A0A8H7BV48"/>
<evidence type="ECO:0000313" key="2">
    <source>
        <dbReference type="EMBL" id="KAF7725164.1"/>
    </source>
</evidence>
<dbReference type="OrthoDB" id="2281765at2759"/>
<feature type="non-terminal residue" evidence="2">
    <location>
        <position position="231"/>
    </location>
</feature>
<feature type="coiled-coil region" evidence="1">
    <location>
        <begin position="39"/>
        <end position="66"/>
    </location>
</feature>
<keyword evidence="3" id="KW-1185">Reference proteome</keyword>
<accession>A0A8H7BV48</accession>
<keyword evidence="1" id="KW-0175">Coiled coil</keyword>
<protein>
    <submittedName>
        <fullName evidence="2">Uncharacterized protein</fullName>
    </submittedName>
</protein>